<feature type="domain" description="DUF4220" evidence="3">
    <location>
        <begin position="50"/>
        <end position="182"/>
    </location>
</feature>
<feature type="transmembrane region" description="Helical" evidence="2">
    <location>
        <begin position="14"/>
        <end position="36"/>
    </location>
</feature>
<gene>
    <name evidence="4" type="primary">gb23366</name>
    <name evidence="4" type="ORF">PR202_gb23366</name>
</gene>
<keyword evidence="5" id="KW-1185">Reference proteome</keyword>
<comment type="caution">
    <text evidence="4">The sequence shown here is derived from an EMBL/GenBank/DDBJ whole genome shotgun (WGS) entry which is preliminary data.</text>
</comment>
<dbReference type="Pfam" id="PF13968">
    <property type="entry name" value="DUF4220"/>
    <property type="match status" value="1"/>
</dbReference>
<feature type="transmembrane region" description="Helical" evidence="2">
    <location>
        <begin position="143"/>
        <end position="160"/>
    </location>
</feature>
<dbReference type="AlphaFoldDB" id="A0AAV5FK79"/>
<dbReference type="Proteomes" id="UP001054889">
    <property type="component" value="Unassembled WGS sequence"/>
</dbReference>
<keyword evidence="2" id="KW-1133">Transmembrane helix</keyword>
<evidence type="ECO:0000313" key="4">
    <source>
        <dbReference type="EMBL" id="GJN34681.1"/>
    </source>
</evidence>
<reference evidence="4" key="1">
    <citation type="journal article" date="2018" name="DNA Res.">
        <title>Multiple hybrid de novo genome assembly of finger millet, an orphan allotetraploid crop.</title>
        <authorList>
            <person name="Hatakeyama M."/>
            <person name="Aluri S."/>
            <person name="Balachadran M.T."/>
            <person name="Sivarajan S.R."/>
            <person name="Patrignani A."/>
            <person name="Gruter S."/>
            <person name="Poveda L."/>
            <person name="Shimizu-Inatsugi R."/>
            <person name="Baeten J."/>
            <person name="Francoijs K.J."/>
            <person name="Nataraja K.N."/>
            <person name="Reddy Y.A.N."/>
            <person name="Phadnis S."/>
            <person name="Ravikumar R.L."/>
            <person name="Schlapbach R."/>
            <person name="Sreeman S.M."/>
            <person name="Shimizu K.K."/>
        </authorList>
    </citation>
    <scope>NUCLEOTIDE SEQUENCE</scope>
</reference>
<dbReference type="EMBL" id="BQKI01000085">
    <property type="protein sequence ID" value="GJN34681.1"/>
    <property type="molecule type" value="Genomic_DNA"/>
</dbReference>
<accession>A0AAV5FK79</accession>
<keyword evidence="2" id="KW-0472">Membrane</keyword>
<dbReference type="PANTHER" id="PTHR31325">
    <property type="entry name" value="OS01G0798800 PROTEIN-RELATED"/>
    <property type="match status" value="1"/>
</dbReference>
<keyword evidence="2" id="KW-0812">Transmembrane</keyword>
<evidence type="ECO:0000256" key="2">
    <source>
        <dbReference type="SAM" id="Phobius"/>
    </source>
</evidence>
<dbReference type="InterPro" id="IPR025315">
    <property type="entry name" value="DUF4220"/>
</dbReference>
<proteinExistence type="predicted"/>
<evidence type="ECO:0000256" key="1">
    <source>
        <dbReference type="SAM" id="MobiDB-lite"/>
    </source>
</evidence>
<feature type="region of interest" description="Disordered" evidence="1">
    <location>
        <begin position="537"/>
        <end position="557"/>
    </location>
</feature>
<name>A0AAV5FK79_ELECO</name>
<feature type="transmembrane region" description="Helical" evidence="2">
    <location>
        <begin position="111"/>
        <end position="131"/>
    </location>
</feature>
<evidence type="ECO:0000313" key="5">
    <source>
        <dbReference type="Proteomes" id="UP001054889"/>
    </source>
</evidence>
<dbReference type="Pfam" id="PF04578">
    <property type="entry name" value="DUF594"/>
    <property type="match status" value="1"/>
</dbReference>
<organism evidence="4 5">
    <name type="scientific">Eleusine coracana subsp. coracana</name>
    <dbReference type="NCBI Taxonomy" id="191504"/>
    <lineage>
        <taxon>Eukaryota</taxon>
        <taxon>Viridiplantae</taxon>
        <taxon>Streptophyta</taxon>
        <taxon>Embryophyta</taxon>
        <taxon>Tracheophyta</taxon>
        <taxon>Spermatophyta</taxon>
        <taxon>Magnoliopsida</taxon>
        <taxon>Liliopsida</taxon>
        <taxon>Poales</taxon>
        <taxon>Poaceae</taxon>
        <taxon>PACMAD clade</taxon>
        <taxon>Chloridoideae</taxon>
        <taxon>Cynodonteae</taxon>
        <taxon>Eleusininae</taxon>
        <taxon>Eleusine</taxon>
    </lineage>
</organism>
<evidence type="ECO:0000259" key="3">
    <source>
        <dbReference type="Pfam" id="PF13968"/>
    </source>
</evidence>
<reference evidence="4" key="2">
    <citation type="submission" date="2021-12" db="EMBL/GenBank/DDBJ databases">
        <title>Resequencing data analysis of finger millet.</title>
        <authorList>
            <person name="Hatakeyama M."/>
            <person name="Aluri S."/>
            <person name="Balachadran M.T."/>
            <person name="Sivarajan S.R."/>
            <person name="Poveda L."/>
            <person name="Shimizu-Inatsugi R."/>
            <person name="Schlapbach R."/>
            <person name="Sreeman S.M."/>
            <person name="Shimizu K.K."/>
        </authorList>
    </citation>
    <scope>NUCLEOTIDE SEQUENCE</scope>
</reference>
<protein>
    <recommendedName>
        <fullName evidence="3">DUF4220 domain-containing protein</fullName>
    </recommendedName>
</protein>
<sequence length="566" mass="64422">MVDLSRAVLWWEDWQLRILVLGSLFLQFFLFFSSMVRNCPISSLCRSLMWLAYIGSDAVAIYALATLFNRHKLSGTAESSKALEVLWAPILLIHLGGQHSFTAYSLEDNELWIRHVMTMVSQVTVAIYVFCKSWHVGGDVDKRLLRAAILLFIVGILKFIRKPWTLKSASLSSVVTSPAVYPQRRGPLEHVCDMLCLPFESTFTSFDDAAAMKEEEEKDVSLEEYVAEARELVRVTEIASREGSCIWSSTVAQHNLVAYYRRKRNPTKFMMLSAILGCKGYSNKHMYIEQVSQKGCIEIINLVTEHVKGGWNQYIYDAQSYRRFNNFRGQWTVSRHKIYGEQMRWSLQAPFDQSVLVWHLATELCLYHPRTTATAYDVLPAARCSRLISRYMIYLLLIRPEMLMPGSRQGLFTASCDDIELMLKRRRGNEPSSQDVRKIAEHILDAAQSPSTNVGTLIPRACNLAKELMELLDDEEQRWKVIQGVWLEMLCCSAGRCRGYLHARSMGEGVEFLSVVWLLLSRLGMETFADKFQRPEPGEDQAFAAGASPSSSEAQDIPVAEEISIV</sequence>
<dbReference type="InterPro" id="IPR007658">
    <property type="entry name" value="DUF594"/>
</dbReference>
<feature type="transmembrane region" description="Helical" evidence="2">
    <location>
        <begin position="48"/>
        <end position="68"/>
    </location>
</feature>